<dbReference type="BioCyc" id="CNIT1237085:G1324-2874-MONOMER"/>
<name>K0IKI9_NITGG</name>
<dbReference type="HOGENOM" id="CLU_2433967_0_0_2"/>
<keyword evidence="2" id="KW-1185">Reference proteome</keyword>
<evidence type="ECO:0000313" key="1">
    <source>
        <dbReference type="EMBL" id="AFU59793.1"/>
    </source>
</evidence>
<proteinExistence type="predicted"/>
<protein>
    <submittedName>
        <fullName evidence="1">Uncharacterized protein</fullName>
    </submittedName>
</protein>
<gene>
    <name evidence="1" type="ordered locus">Ngar_c28740</name>
</gene>
<sequence length="90" mass="10233">MDEIQMKIATRDKIDMASIVDSALGVLGESNKRNLYHYLEKNYNIRIKPGEPIVPIKQLEQAFADLLGQGGAEVILDMINRQYQKIRVTT</sequence>
<organism evidence="1 2">
    <name type="scientific">Nitrososphaera gargensis (strain Ga9.2)</name>
    <dbReference type="NCBI Taxonomy" id="1237085"/>
    <lineage>
        <taxon>Archaea</taxon>
        <taxon>Nitrososphaerota</taxon>
        <taxon>Nitrososphaeria</taxon>
        <taxon>Nitrososphaerales</taxon>
        <taxon>Nitrososphaeraceae</taxon>
        <taxon>Nitrososphaera</taxon>
    </lineage>
</organism>
<dbReference type="EMBL" id="CP002408">
    <property type="protein sequence ID" value="AFU59793.1"/>
    <property type="molecule type" value="Genomic_DNA"/>
</dbReference>
<reference evidence="1 2" key="1">
    <citation type="journal article" date="2012" name="Environ. Microbiol.">
        <title>The genome of the ammonia-oxidizing Candidatus Nitrososphaera gargensis: insights into metabolic versatility and environmental adaptations.</title>
        <authorList>
            <person name="Spang A."/>
            <person name="Poehlein A."/>
            <person name="Offre P."/>
            <person name="Zumbragel S."/>
            <person name="Haider S."/>
            <person name="Rychlik N."/>
            <person name="Nowka B."/>
            <person name="Schmeisser C."/>
            <person name="Lebedeva E.V."/>
            <person name="Rattei T."/>
            <person name="Bohm C."/>
            <person name="Schmid M."/>
            <person name="Galushko A."/>
            <person name="Hatzenpichler R."/>
            <person name="Weinmaier T."/>
            <person name="Daniel R."/>
            <person name="Schleper C."/>
            <person name="Spieck E."/>
            <person name="Streit W."/>
            <person name="Wagner M."/>
        </authorList>
    </citation>
    <scope>NUCLEOTIDE SEQUENCE [LARGE SCALE GENOMIC DNA]</scope>
    <source>
        <strain evidence="2">Ga9.2</strain>
    </source>
</reference>
<dbReference type="KEGG" id="nga:Ngar_c28740"/>
<dbReference type="AlphaFoldDB" id="K0IKI9"/>
<evidence type="ECO:0000313" key="2">
    <source>
        <dbReference type="Proteomes" id="UP000008037"/>
    </source>
</evidence>
<dbReference type="InParanoid" id="K0IKI9"/>
<accession>K0IKI9</accession>
<dbReference type="Proteomes" id="UP000008037">
    <property type="component" value="Chromosome"/>
</dbReference>